<feature type="compositionally biased region" description="Acidic residues" evidence="1">
    <location>
        <begin position="429"/>
        <end position="440"/>
    </location>
</feature>
<feature type="compositionally biased region" description="Polar residues" evidence="1">
    <location>
        <begin position="919"/>
        <end position="928"/>
    </location>
</feature>
<organism evidence="2 3">
    <name type="scientific">Candolleomyces eurysporus</name>
    <dbReference type="NCBI Taxonomy" id="2828524"/>
    <lineage>
        <taxon>Eukaryota</taxon>
        <taxon>Fungi</taxon>
        <taxon>Dikarya</taxon>
        <taxon>Basidiomycota</taxon>
        <taxon>Agaricomycotina</taxon>
        <taxon>Agaricomycetes</taxon>
        <taxon>Agaricomycetidae</taxon>
        <taxon>Agaricales</taxon>
        <taxon>Agaricineae</taxon>
        <taxon>Psathyrellaceae</taxon>
        <taxon>Candolleomyces</taxon>
    </lineage>
</organism>
<feature type="compositionally biased region" description="Acidic residues" evidence="1">
    <location>
        <begin position="350"/>
        <end position="359"/>
    </location>
</feature>
<evidence type="ECO:0000313" key="2">
    <source>
        <dbReference type="EMBL" id="KAJ2937060.1"/>
    </source>
</evidence>
<feature type="compositionally biased region" description="Polar residues" evidence="1">
    <location>
        <begin position="1119"/>
        <end position="1135"/>
    </location>
</feature>
<evidence type="ECO:0000256" key="1">
    <source>
        <dbReference type="SAM" id="MobiDB-lite"/>
    </source>
</evidence>
<dbReference type="OrthoDB" id="3230904at2759"/>
<accession>A0A9W8JUP8</accession>
<evidence type="ECO:0000313" key="3">
    <source>
        <dbReference type="Proteomes" id="UP001140091"/>
    </source>
</evidence>
<feature type="compositionally biased region" description="Low complexity" evidence="1">
    <location>
        <begin position="658"/>
        <end position="679"/>
    </location>
</feature>
<feature type="compositionally biased region" description="Polar residues" evidence="1">
    <location>
        <begin position="702"/>
        <end position="715"/>
    </location>
</feature>
<feature type="region of interest" description="Disordered" evidence="1">
    <location>
        <begin position="182"/>
        <end position="207"/>
    </location>
</feature>
<feature type="compositionally biased region" description="Polar residues" evidence="1">
    <location>
        <begin position="778"/>
        <end position="796"/>
    </location>
</feature>
<feature type="compositionally biased region" description="Basic and acidic residues" evidence="1">
    <location>
        <begin position="628"/>
        <end position="646"/>
    </location>
</feature>
<comment type="caution">
    <text evidence="2">The sequence shown here is derived from an EMBL/GenBank/DDBJ whole genome shotgun (WGS) entry which is preliminary data.</text>
</comment>
<feature type="compositionally biased region" description="Polar residues" evidence="1">
    <location>
        <begin position="1094"/>
        <end position="1110"/>
    </location>
</feature>
<keyword evidence="3" id="KW-1185">Reference proteome</keyword>
<feature type="compositionally biased region" description="Low complexity" evidence="1">
    <location>
        <begin position="1065"/>
        <end position="1083"/>
    </location>
</feature>
<feature type="compositionally biased region" description="Basic and acidic residues" evidence="1">
    <location>
        <begin position="501"/>
        <end position="520"/>
    </location>
</feature>
<feature type="compositionally biased region" description="Polar residues" evidence="1">
    <location>
        <begin position="189"/>
        <end position="199"/>
    </location>
</feature>
<feature type="region of interest" description="Disordered" evidence="1">
    <location>
        <begin position="462"/>
        <end position="553"/>
    </location>
</feature>
<name>A0A9W8JUP8_9AGAR</name>
<feature type="compositionally biased region" description="Low complexity" evidence="1">
    <location>
        <begin position="1182"/>
        <end position="1192"/>
    </location>
</feature>
<feature type="region of interest" description="Disordered" evidence="1">
    <location>
        <begin position="729"/>
        <end position="753"/>
    </location>
</feature>
<reference evidence="2" key="1">
    <citation type="submission" date="2022-06" db="EMBL/GenBank/DDBJ databases">
        <title>Genome Sequence of Candolleomyces eurysporus.</title>
        <authorList>
            <person name="Buettner E."/>
        </authorList>
    </citation>
    <scope>NUCLEOTIDE SEQUENCE</scope>
    <source>
        <strain evidence="2">VTCC 930004</strain>
    </source>
</reference>
<feature type="compositionally biased region" description="Basic residues" evidence="1">
    <location>
        <begin position="1199"/>
        <end position="1212"/>
    </location>
</feature>
<feature type="compositionally biased region" description="Low complexity" evidence="1">
    <location>
        <begin position="865"/>
        <end position="882"/>
    </location>
</feature>
<dbReference type="Proteomes" id="UP001140091">
    <property type="component" value="Unassembled WGS sequence"/>
</dbReference>
<feature type="compositionally biased region" description="Low complexity" evidence="1">
    <location>
        <begin position="896"/>
        <end position="905"/>
    </location>
</feature>
<gene>
    <name evidence="2" type="ORF">H1R20_g46</name>
</gene>
<feature type="non-terminal residue" evidence="2">
    <location>
        <position position="1212"/>
    </location>
</feature>
<feature type="region of interest" description="Disordered" evidence="1">
    <location>
        <begin position="766"/>
        <end position="968"/>
    </location>
</feature>
<feature type="compositionally biased region" description="Basic and acidic residues" evidence="1">
    <location>
        <begin position="744"/>
        <end position="753"/>
    </location>
</feature>
<feature type="compositionally biased region" description="Pro residues" evidence="1">
    <location>
        <begin position="648"/>
        <end position="657"/>
    </location>
</feature>
<feature type="compositionally biased region" description="Low complexity" evidence="1">
    <location>
        <begin position="105"/>
        <end position="117"/>
    </location>
</feature>
<dbReference type="AlphaFoldDB" id="A0A9W8JUP8"/>
<feature type="region of interest" description="Disordered" evidence="1">
    <location>
        <begin position="33"/>
        <end position="147"/>
    </location>
</feature>
<sequence>MASSTSSSAAPRVARPNSSIFGAIKNIVSAPLTWLAGTDHDDQKGKRRREQLVSEPSRAVSDDDDDHLARSSKRMRVSSPPQPTRSAYLDPPAAAFQPFPKRRTPAPIARSSSASARMLNPPRNGKPNVSRSTLSPIPLGRTMSIDPPMGQLRRETSMHDVVMDYAPVPLTRERSMPAVPLAGRPSFRMRSSLTPQPQREVSEPPPLSTLMSKPTFVRAPPAQPEPQPVPTLGNLAETVRSHSSLLFGSSIPLDPKDRRAGSVPVERALQELDIYKTPLVPTRMRSANPSSSAAAIPDMFKSRRTSRLVLMNDDRKTSSASHQSPKANEGKPYAGEGGMKKLLARRKQEEDIDIDEIPETAEAPKPELRPAVQDKTVPPPKSDWFAVASAGTPELPSTSSLRVGRIKQSRNHTARPTVSRTRLKFSAVYDEEGDDSMDGGEEGRRKEQAMIEEASKKLPTFQLPSSFSFSKPEATPLKNDLTNAKEPPISSLPFSFGKPLESNKSEFSKLESSISRKENSELVVEGSSGAPKPFRSLADAPPLGNPLDSKDPEVKVPEVSKIAASPAVPNFFANSTLGSKPLNLPATPPLSFGANASSSSGKEGAIGMPNFFGSSIVGSKPGDSEAPANDKDNPFWEGDKKEKASEPPKAPPQPPAAAPLFSLPSTSTPSTSSSVPFSFAGASVPSATSSGFSFGKPAGKPTENNNAPPAITVSTPSIGELRPAETAQAAPLLFSGFGTTTTQGKDKDAKAEAPKPINIFVATDTSKPVVNGAPPPVTTNGTSAFSFAAPSQTTTAEPPKPLFGTAPDKETSKSSFGSAPTIEAPKPLFGGGGGFSFSAPEKTAEPKPATSIGVSFGSSEKVADPKPATSTTPTPFAFGTTPATPPQTNGTTAGGFSFTPTATPVATPPIPFTFGGAGSNSTTTSNNAFPFGSTVVANPAERPVTPPKNNDQEFRMEESPTREVQANAKPTLSFAFGNTTTASSLFGAPAQGTASPVAAPPSPFTFGAPTANPFSPAKVTEEAKPFAFGTTPAATPTSVAAPFSFGPSKSTGGEVQRPSTGGGFSFSSSATPTTTAAPFSFGANPPPNPFATGPVSSAPSSPSTFNQASPFSFHAPLPASTSPFAFGSQPASPAGSTVGLPPATTGFGAPSPAFGQAPSSPFSAPALLTPSTSTGAPGPLFTIGAAPPQTAAGAGGARQIRKLPTRRTGAKR</sequence>
<feature type="compositionally biased region" description="Basic and acidic residues" evidence="1">
    <location>
        <begin position="950"/>
        <end position="961"/>
    </location>
</feature>
<feature type="region of interest" description="Disordered" evidence="1">
    <location>
        <begin position="314"/>
        <end position="450"/>
    </location>
</feature>
<protein>
    <submittedName>
        <fullName evidence="2">Uncharacterized protein</fullName>
    </submittedName>
</protein>
<feature type="compositionally biased region" description="Basic residues" evidence="1">
    <location>
        <begin position="404"/>
        <end position="413"/>
    </location>
</feature>
<feature type="region of interest" description="Disordered" evidence="1">
    <location>
        <begin position="574"/>
        <end position="715"/>
    </location>
</feature>
<feature type="compositionally biased region" description="Basic and acidic residues" evidence="1">
    <location>
        <begin position="441"/>
        <end position="450"/>
    </location>
</feature>
<feature type="region of interest" description="Disordered" evidence="1">
    <location>
        <begin position="1037"/>
        <end position="1212"/>
    </location>
</feature>
<dbReference type="EMBL" id="JANBPK010000003">
    <property type="protein sequence ID" value="KAJ2937060.1"/>
    <property type="molecule type" value="Genomic_DNA"/>
</dbReference>
<proteinExistence type="predicted"/>